<dbReference type="Pfam" id="PF00059">
    <property type="entry name" value="Lectin_C"/>
    <property type="match status" value="1"/>
</dbReference>
<evidence type="ECO:0000313" key="4">
    <source>
        <dbReference type="EMBL" id="KAJ8040403.1"/>
    </source>
</evidence>
<feature type="signal peptide" evidence="2">
    <location>
        <begin position="1"/>
        <end position="21"/>
    </location>
</feature>
<dbReference type="InterPro" id="IPR050111">
    <property type="entry name" value="C-type_lectin/snaclec_domain"/>
</dbReference>
<dbReference type="SUPFAM" id="SSF56436">
    <property type="entry name" value="C-type lectin-like"/>
    <property type="match status" value="1"/>
</dbReference>
<accession>A0A9Q1C8Z1</accession>
<evidence type="ECO:0000313" key="5">
    <source>
        <dbReference type="Proteomes" id="UP001152320"/>
    </source>
</evidence>
<proteinExistence type="predicted"/>
<dbReference type="AlphaFoldDB" id="A0A9Q1C8Z1"/>
<gene>
    <name evidence="4" type="ORF">HOLleu_14684</name>
</gene>
<evidence type="ECO:0000259" key="3">
    <source>
        <dbReference type="PROSITE" id="PS50041"/>
    </source>
</evidence>
<dbReference type="InterPro" id="IPR018378">
    <property type="entry name" value="C-type_lectin_CS"/>
</dbReference>
<dbReference type="InterPro" id="IPR016187">
    <property type="entry name" value="CTDL_fold"/>
</dbReference>
<dbReference type="PROSITE" id="PS50041">
    <property type="entry name" value="C_TYPE_LECTIN_2"/>
    <property type="match status" value="1"/>
</dbReference>
<dbReference type="Gene3D" id="3.10.100.10">
    <property type="entry name" value="Mannose-Binding Protein A, subunit A"/>
    <property type="match status" value="1"/>
</dbReference>
<name>A0A9Q1C8Z1_HOLLE</name>
<dbReference type="InterPro" id="IPR016186">
    <property type="entry name" value="C-type_lectin-like/link_sf"/>
</dbReference>
<keyword evidence="2" id="KW-0732">Signal</keyword>
<dbReference type="PANTHER" id="PTHR22803">
    <property type="entry name" value="MANNOSE, PHOSPHOLIPASE, LECTIN RECEPTOR RELATED"/>
    <property type="match status" value="1"/>
</dbReference>
<dbReference type="Proteomes" id="UP001152320">
    <property type="component" value="Chromosome 6"/>
</dbReference>
<evidence type="ECO:0000256" key="2">
    <source>
        <dbReference type="SAM" id="SignalP"/>
    </source>
</evidence>
<organism evidence="4 5">
    <name type="scientific">Holothuria leucospilota</name>
    <name type="common">Black long sea cucumber</name>
    <name type="synonym">Mertensiothuria leucospilota</name>
    <dbReference type="NCBI Taxonomy" id="206669"/>
    <lineage>
        <taxon>Eukaryota</taxon>
        <taxon>Metazoa</taxon>
        <taxon>Echinodermata</taxon>
        <taxon>Eleutherozoa</taxon>
        <taxon>Echinozoa</taxon>
        <taxon>Holothuroidea</taxon>
        <taxon>Aspidochirotacea</taxon>
        <taxon>Aspidochirotida</taxon>
        <taxon>Holothuriidae</taxon>
        <taxon>Holothuria</taxon>
    </lineage>
</organism>
<dbReference type="OrthoDB" id="441660at2759"/>
<sequence>MKYCIVVLAAIIVTFSSVAQAKCIPKWTHWKGHCYRYESQSRKNWTVASDDCKKKSPHGNGHLVTIHSAAENKFVAGWWKEMLGPLRCRKWQYIWIGLNDIDEEGTFVWRDGSPVTYTNWGGNQPDNRFNNSDCATMTVRRPSDPGRWDDGRCFTIRAYVCEYDL</sequence>
<dbReference type="PROSITE" id="PS00615">
    <property type="entry name" value="C_TYPE_LECTIN_1"/>
    <property type="match status" value="1"/>
</dbReference>
<feature type="domain" description="C-type lectin" evidence="3">
    <location>
        <begin position="30"/>
        <end position="162"/>
    </location>
</feature>
<comment type="caution">
    <text evidence="4">The sequence shown here is derived from an EMBL/GenBank/DDBJ whole genome shotgun (WGS) entry which is preliminary data.</text>
</comment>
<dbReference type="EMBL" id="JAIZAY010000006">
    <property type="protein sequence ID" value="KAJ8040403.1"/>
    <property type="molecule type" value="Genomic_DNA"/>
</dbReference>
<protein>
    <submittedName>
        <fullName evidence="4">Alpha-N-acetylgalactosamine-specific lectin</fullName>
    </submittedName>
</protein>
<dbReference type="InterPro" id="IPR001304">
    <property type="entry name" value="C-type_lectin-like"/>
</dbReference>
<keyword evidence="1" id="KW-1015">Disulfide bond</keyword>
<keyword evidence="5" id="KW-1185">Reference proteome</keyword>
<dbReference type="SMART" id="SM00034">
    <property type="entry name" value="CLECT"/>
    <property type="match status" value="1"/>
</dbReference>
<evidence type="ECO:0000256" key="1">
    <source>
        <dbReference type="ARBA" id="ARBA00023157"/>
    </source>
</evidence>
<feature type="chain" id="PRO_5040264630" evidence="2">
    <location>
        <begin position="22"/>
        <end position="165"/>
    </location>
</feature>
<reference evidence="4" key="1">
    <citation type="submission" date="2021-10" db="EMBL/GenBank/DDBJ databases">
        <title>Tropical sea cucumber genome reveals ecological adaptation and Cuvierian tubules defense mechanism.</title>
        <authorList>
            <person name="Chen T."/>
        </authorList>
    </citation>
    <scope>NUCLEOTIDE SEQUENCE</scope>
    <source>
        <strain evidence="4">Nanhai2018</strain>
        <tissue evidence="4">Muscle</tissue>
    </source>
</reference>